<dbReference type="Gene3D" id="1.20.144.10">
    <property type="entry name" value="Phosphatidic acid phosphatase type 2/haloperoxidase"/>
    <property type="match status" value="1"/>
</dbReference>
<keyword evidence="1" id="KW-0812">Transmembrane</keyword>
<keyword evidence="1" id="KW-1133">Transmembrane helix</keyword>
<dbReference type="PANTHER" id="PTHR14969:SF13">
    <property type="entry name" value="AT30094P"/>
    <property type="match status" value="1"/>
</dbReference>
<evidence type="ECO:0000259" key="2">
    <source>
        <dbReference type="SMART" id="SM00014"/>
    </source>
</evidence>
<feature type="transmembrane region" description="Helical" evidence="1">
    <location>
        <begin position="50"/>
        <end position="68"/>
    </location>
</feature>
<dbReference type="Proteomes" id="UP000322976">
    <property type="component" value="Unassembled WGS sequence"/>
</dbReference>
<feature type="transmembrane region" description="Helical" evidence="1">
    <location>
        <begin position="261"/>
        <end position="279"/>
    </location>
</feature>
<dbReference type="SMART" id="SM00014">
    <property type="entry name" value="acidPPc"/>
    <property type="match status" value="1"/>
</dbReference>
<evidence type="ECO:0000256" key="1">
    <source>
        <dbReference type="SAM" id="Phobius"/>
    </source>
</evidence>
<feature type="transmembrane region" description="Helical" evidence="1">
    <location>
        <begin position="144"/>
        <end position="163"/>
    </location>
</feature>
<feature type="domain" description="Phosphatidic acid phosphatase type 2/haloperoxidase" evidence="2">
    <location>
        <begin position="54"/>
        <end position="161"/>
    </location>
</feature>
<protein>
    <submittedName>
        <fullName evidence="3">Phosphatase PAP2 family protein</fullName>
    </submittedName>
</protein>
<evidence type="ECO:0000313" key="4">
    <source>
        <dbReference type="Proteomes" id="UP000322976"/>
    </source>
</evidence>
<feature type="transmembrane region" description="Helical" evidence="1">
    <location>
        <begin position="21"/>
        <end position="44"/>
    </location>
</feature>
<dbReference type="PANTHER" id="PTHR14969">
    <property type="entry name" value="SPHINGOSINE-1-PHOSPHATE PHOSPHOHYDROLASE"/>
    <property type="match status" value="1"/>
</dbReference>
<dbReference type="EMBL" id="VTPS01000013">
    <property type="protein sequence ID" value="TZE81525.1"/>
    <property type="molecule type" value="Genomic_DNA"/>
</dbReference>
<gene>
    <name evidence="3" type="ORF">FWJ32_09295</name>
</gene>
<comment type="caution">
    <text evidence="3">The sequence shown here is derived from an EMBL/GenBank/DDBJ whole genome shotgun (WGS) entry which is preliminary data.</text>
</comment>
<name>A0A5D8Q9T7_9THEO</name>
<keyword evidence="4" id="KW-1185">Reference proteome</keyword>
<accession>A0A5D8Q9T7</accession>
<organism evidence="3 4">
    <name type="scientific">Calorimonas adulescens</name>
    <dbReference type="NCBI Taxonomy" id="2606906"/>
    <lineage>
        <taxon>Bacteria</taxon>
        <taxon>Bacillati</taxon>
        <taxon>Bacillota</taxon>
        <taxon>Clostridia</taxon>
        <taxon>Thermoanaerobacterales</taxon>
        <taxon>Thermoanaerobacteraceae</taxon>
        <taxon>Calorimonas</taxon>
    </lineage>
</organism>
<keyword evidence="1" id="KW-0472">Membrane</keyword>
<feature type="transmembrane region" description="Helical" evidence="1">
    <location>
        <begin position="119"/>
        <end position="138"/>
    </location>
</feature>
<dbReference type="InterPro" id="IPR036938">
    <property type="entry name" value="PAP2/HPO_sf"/>
</dbReference>
<dbReference type="Pfam" id="PF01569">
    <property type="entry name" value="PAP2"/>
    <property type="match status" value="1"/>
</dbReference>
<dbReference type="InterPro" id="IPR000326">
    <property type="entry name" value="PAP2/HPO"/>
</dbReference>
<dbReference type="SUPFAM" id="SSF48317">
    <property type="entry name" value="Acid phosphatase/Vanadium-dependent haloperoxidase"/>
    <property type="match status" value="1"/>
</dbReference>
<proteinExistence type="predicted"/>
<feature type="transmembrane region" description="Helical" evidence="1">
    <location>
        <begin position="232"/>
        <end position="249"/>
    </location>
</feature>
<evidence type="ECO:0000313" key="3">
    <source>
        <dbReference type="EMBL" id="TZE81525.1"/>
    </source>
</evidence>
<sequence length="284" mass="31988">MELQVAIIRCIQYFHNPILDSFFIFITNFGSEAFYFIIIPIIYWSINKRAGLGLGVTLILSIYLNAFLKETLMTKRPIGYPGIRSIYLSSAGGYAFPSGHAQGTSTVWGYLTGYFKSKWLYWLGLSLIVLVSLSRLYLGVHWPIDVVGGAALGLAMAYLGLKLINNFNKIESYKYPIKVAASAIIPTALLALFTQPDSFKYLAMLSGILIGYFTDEEYIGYQPKSNTPVKSILKYSIGLVVFLSIYLGLRMLLPYSNLTNMLRYFLSGLWLTLGAPWIYSRFKL</sequence>
<feature type="transmembrane region" description="Helical" evidence="1">
    <location>
        <begin position="175"/>
        <end position="193"/>
    </location>
</feature>
<dbReference type="AlphaFoldDB" id="A0A5D8Q9T7"/>
<reference evidence="3 4" key="1">
    <citation type="submission" date="2019-08" db="EMBL/GenBank/DDBJ databases">
        <title>Calorimonas adulescens gen. nov., sp. nov., an anaerobic thermophilic bacterium from Sakhalin hot spring.</title>
        <authorList>
            <person name="Khomyakova M.A."/>
            <person name="Merkel A.Y."/>
            <person name="Novikov A."/>
            <person name="Bonch-Osmolovskaya E.A."/>
            <person name="Slobodkin A.I."/>
        </authorList>
    </citation>
    <scope>NUCLEOTIDE SEQUENCE [LARGE SCALE GENOMIC DNA]</scope>
    <source>
        <strain evidence="3 4">A05MB</strain>
    </source>
</reference>